<comment type="subunit">
    <text evidence="4">Heterodimer of a large and a small subunit.</text>
</comment>
<keyword evidence="7" id="KW-0732">Signal</keyword>
<feature type="binding site" evidence="11">
    <location>
        <position position="278"/>
    </location>
    <ligand>
        <name>[4Fe-4S] cluster</name>
        <dbReference type="ChEBI" id="CHEBI:49883"/>
        <label>2</label>
    </ligand>
</feature>
<evidence type="ECO:0000256" key="9">
    <source>
        <dbReference type="ARBA" id="ARBA00023004"/>
    </source>
</evidence>
<gene>
    <name evidence="14" type="ORF">HMPREF0762_00612</name>
</gene>
<evidence type="ECO:0000256" key="10">
    <source>
        <dbReference type="ARBA" id="ARBA00023014"/>
    </source>
</evidence>
<dbReference type="Pfam" id="PF01058">
    <property type="entry name" value="Oxidored_q6"/>
    <property type="match status" value="1"/>
</dbReference>
<dbReference type="InterPro" id="IPR019546">
    <property type="entry name" value="TAT_signal_bac_arc"/>
</dbReference>
<dbReference type="GO" id="GO:0051538">
    <property type="term" value="F:3 iron, 4 sulfur cluster binding"/>
    <property type="evidence" value="ECO:0007669"/>
    <property type="project" value="UniProtKB-KW"/>
</dbReference>
<dbReference type="NCBIfam" id="TIGR00391">
    <property type="entry name" value="hydA"/>
    <property type="match status" value="1"/>
</dbReference>
<dbReference type="SUPFAM" id="SSF56770">
    <property type="entry name" value="HydA/Nqo6-like"/>
    <property type="match status" value="1"/>
</dbReference>
<dbReference type="PROSITE" id="PS51318">
    <property type="entry name" value="TAT"/>
    <property type="match status" value="1"/>
</dbReference>
<dbReference type="InterPro" id="IPR037024">
    <property type="entry name" value="NiFe_Hase_small_N_sf"/>
</dbReference>
<dbReference type="GO" id="GO:0051539">
    <property type="term" value="F:4 iron, 4 sulfur cluster binding"/>
    <property type="evidence" value="ECO:0007669"/>
    <property type="project" value="UniProtKB-KW"/>
</dbReference>
<dbReference type="NCBIfam" id="TIGR01409">
    <property type="entry name" value="TAT_signal_seq"/>
    <property type="match status" value="1"/>
</dbReference>
<dbReference type="AlphaFoldDB" id="D0WFL3"/>
<reference evidence="14" key="1">
    <citation type="submission" date="2009-10" db="EMBL/GenBank/DDBJ databases">
        <authorList>
            <person name="Weinstock G."/>
            <person name="Sodergren E."/>
            <person name="Clifton S."/>
            <person name="Fulton L."/>
            <person name="Fulton B."/>
            <person name="Courtney L."/>
            <person name="Fronick C."/>
            <person name="Harrison M."/>
            <person name="Strong C."/>
            <person name="Farmer C."/>
            <person name="Delahaunty K."/>
            <person name="Markovic C."/>
            <person name="Hall O."/>
            <person name="Minx P."/>
            <person name="Tomlinson C."/>
            <person name="Mitreva M."/>
            <person name="Nelson J."/>
            <person name="Hou S."/>
            <person name="Wollam A."/>
            <person name="Pepin K.H."/>
            <person name="Johnson M."/>
            <person name="Bhonagiri V."/>
            <person name="Nash W.E."/>
            <person name="Warren W."/>
            <person name="Chinwalla A."/>
            <person name="Mardis E.R."/>
            <person name="Wilson R.K."/>
        </authorList>
    </citation>
    <scope>NUCLEOTIDE SEQUENCE [LARGE SCALE GENOMIC DNA]</scope>
    <source>
        <strain evidence="14">ATCC 700122</strain>
    </source>
</reference>
<dbReference type="InterPro" id="IPR001821">
    <property type="entry name" value="NiFe_hydrogenase_ssu"/>
</dbReference>
<comment type="similarity">
    <text evidence="3">Belongs to the [NiFe]/[NiFeSe] hydrogenase small subunit family.</text>
</comment>
<evidence type="ECO:0000313" key="14">
    <source>
        <dbReference type="EMBL" id="EEZ61276.1"/>
    </source>
</evidence>
<evidence type="ECO:0000256" key="11">
    <source>
        <dbReference type="PIRSR" id="PIRSR000310-1"/>
    </source>
</evidence>
<feature type="binding site" evidence="11">
    <location>
        <position position="206"/>
    </location>
    <ligand>
        <name>[4Fe-4S] cluster</name>
        <dbReference type="ChEBI" id="CHEBI:49883"/>
        <label>1</label>
    </ligand>
</feature>
<keyword evidence="9 11" id="KW-0408">Iron</keyword>
<dbReference type="RefSeq" id="WP_006361857.1">
    <property type="nucleotide sequence ID" value="NZ_GG700630.1"/>
</dbReference>
<keyword evidence="15" id="KW-1185">Reference proteome</keyword>
<dbReference type="PANTHER" id="PTHR30013:SF5">
    <property type="entry name" value="HYDROGENASE SMALL SUBUNIT"/>
    <property type="match status" value="1"/>
</dbReference>
<dbReference type="GO" id="GO:0030313">
    <property type="term" value="C:cell envelope"/>
    <property type="evidence" value="ECO:0007669"/>
    <property type="project" value="UniProtKB-SubCell"/>
</dbReference>
<evidence type="ECO:0000259" key="13">
    <source>
        <dbReference type="Pfam" id="PF14720"/>
    </source>
</evidence>
<dbReference type="InterPro" id="IPR037148">
    <property type="entry name" value="NiFe-Hase_small_C_sf"/>
</dbReference>
<comment type="cofactor">
    <cofactor evidence="1">
        <name>[4Fe-4S] cluster</name>
        <dbReference type="ChEBI" id="CHEBI:49883"/>
    </cofactor>
</comment>
<evidence type="ECO:0000256" key="2">
    <source>
        <dbReference type="ARBA" id="ARBA00004196"/>
    </source>
</evidence>
<dbReference type="Gene3D" id="4.10.480.10">
    <property type="entry name" value="Cytochrome-c3 hydrogenase, C-terminal domain"/>
    <property type="match status" value="1"/>
</dbReference>
<keyword evidence="11" id="KW-0003">3Fe-4S</keyword>
<name>D0WFL3_SLAES</name>
<feature type="domain" description="Cytochrome-c3 hydrogenase C-terminal" evidence="13">
    <location>
        <begin position="239"/>
        <end position="314"/>
    </location>
</feature>
<dbReference type="GO" id="GO:0044569">
    <property type="term" value="C:[Ni-Fe] hydrogenase complex"/>
    <property type="evidence" value="ECO:0007669"/>
    <property type="project" value="TreeGrafter"/>
</dbReference>
<feature type="binding site" evidence="11">
    <location>
        <position position="72"/>
    </location>
    <ligand>
        <name>[4Fe-4S] cluster</name>
        <dbReference type="ChEBI" id="CHEBI:49883"/>
        <label>1</label>
    </ligand>
</feature>
<evidence type="ECO:0000256" key="3">
    <source>
        <dbReference type="ARBA" id="ARBA00006605"/>
    </source>
</evidence>
<dbReference type="GO" id="GO:0046872">
    <property type="term" value="F:metal ion binding"/>
    <property type="evidence" value="ECO:0007669"/>
    <property type="project" value="UniProtKB-KW"/>
</dbReference>
<comment type="subcellular location">
    <subcellularLocation>
        <location evidence="2">Cell envelope</location>
    </subcellularLocation>
</comment>
<feature type="binding site" evidence="11">
    <location>
        <position position="168"/>
    </location>
    <ligand>
        <name>[4Fe-4S] cluster</name>
        <dbReference type="ChEBI" id="CHEBI:49883"/>
        <label>1</label>
    </ligand>
</feature>
<dbReference type="InterPro" id="IPR027394">
    <property type="entry name" value="Cytochrome-c3_hydrogenase_C"/>
</dbReference>
<dbReference type="HOGENOM" id="CLU_046107_0_0_11"/>
<evidence type="ECO:0000256" key="5">
    <source>
        <dbReference type="ARBA" id="ARBA00022485"/>
    </source>
</evidence>
<organism evidence="14 15">
    <name type="scientific">Slackia exigua (strain ATCC 700122 / DSM 15923 / CIP 105133 / JCM 11022 / KCTC 5966 / S-7)</name>
    <dbReference type="NCBI Taxonomy" id="649764"/>
    <lineage>
        <taxon>Bacteria</taxon>
        <taxon>Bacillati</taxon>
        <taxon>Actinomycetota</taxon>
        <taxon>Coriobacteriia</taxon>
        <taxon>Eggerthellales</taxon>
        <taxon>Eggerthellaceae</taxon>
        <taxon>Slackia</taxon>
    </lineage>
</organism>
<sequence length="409" mass="43792">MDNQATATKFQDILESRGVSRRSFMKMCGTVAVMVGLSKAAAPRVAEAVEKSVIGAAEGGLYPAIWIEGASCTGCTEAFAGSADPDPASVVLEMISCNYNETLSAAAGYSMEEARRQTMEAGNFVLVYEGAVLRGFDDWALRVAEEKGTDILAETAEKANAVIAIGSCAVNGGWMAADPNPAGAMGVQQLLEERGIETPVINIPGCPGNPEWLVACLVSVVMLGKLPELDAFGKPKEVFSQTVHDNCERRGHFENGEFVYEYGSPEEAMGYCLYPLGCRGPQTKANCGVAMYNRGRSWCIRSGGPCIGCCEADPHNPKDNWVQVNAPFNKRHRDLRIGDFIFQPTTLALGIIGIEAVALVAHGFGMKAAGRVPNGADFEPVRAWDAKHPDKSIGVYDDKVLEDIKKGGR</sequence>
<protein>
    <submittedName>
        <fullName evidence="14">Tat pathway signal sequence domain protein</fullName>
    </submittedName>
</protein>
<evidence type="ECO:0000259" key="12">
    <source>
        <dbReference type="Pfam" id="PF01058"/>
    </source>
</evidence>
<proteinExistence type="inferred from homology"/>
<keyword evidence="8" id="KW-0560">Oxidoreductase</keyword>
<feature type="domain" description="NADH:ubiquinone oxidoreductase-like 20kDa subunit" evidence="12">
    <location>
        <begin position="72"/>
        <end position="219"/>
    </location>
</feature>
<dbReference type="InterPro" id="IPR006137">
    <property type="entry name" value="NADH_UbQ_OxRdtase-like_20kDa"/>
</dbReference>
<feature type="binding site" evidence="11">
    <location>
        <position position="306"/>
    </location>
    <ligand>
        <name>[3Fe-4S] cluster</name>
        <dbReference type="ChEBI" id="CHEBI:21137"/>
    </ligand>
</feature>
<evidence type="ECO:0000256" key="7">
    <source>
        <dbReference type="ARBA" id="ARBA00022729"/>
    </source>
</evidence>
<dbReference type="Proteomes" id="UP000006001">
    <property type="component" value="Unassembled WGS sequence"/>
</dbReference>
<dbReference type="Pfam" id="PF14720">
    <property type="entry name" value="NiFe_hyd_SSU_C"/>
    <property type="match status" value="1"/>
</dbReference>
<dbReference type="InterPro" id="IPR006311">
    <property type="entry name" value="TAT_signal"/>
</dbReference>
<feature type="binding site" evidence="11">
    <location>
        <position position="75"/>
    </location>
    <ligand>
        <name>[4Fe-4S] cluster</name>
        <dbReference type="ChEBI" id="CHEBI:49883"/>
        <label>1</label>
    </ligand>
</feature>
<dbReference type="PIRSF" id="PIRSF000310">
    <property type="entry name" value="NiFe_hyd_ssu"/>
    <property type="match status" value="1"/>
</dbReference>
<dbReference type="GO" id="GO:0016020">
    <property type="term" value="C:membrane"/>
    <property type="evidence" value="ECO:0007669"/>
    <property type="project" value="TreeGrafter"/>
</dbReference>
<evidence type="ECO:0000313" key="15">
    <source>
        <dbReference type="Proteomes" id="UP000006001"/>
    </source>
</evidence>
<accession>D0WFL3</accession>
<keyword evidence="10 11" id="KW-0411">Iron-sulfur</keyword>
<evidence type="ECO:0000256" key="1">
    <source>
        <dbReference type="ARBA" id="ARBA00001966"/>
    </source>
</evidence>
<dbReference type="PANTHER" id="PTHR30013">
    <property type="entry name" value="NIFE / NIFESE HYDROGENASE SMALL SUBUNIT FAMILY MEMBER"/>
    <property type="match status" value="1"/>
</dbReference>
<comment type="caution">
    <text evidence="14">The sequence shown here is derived from an EMBL/GenBank/DDBJ whole genome shotgun (WGS) entry which is preliminary data.</text>
</comment>
<dbReference type="GO" id="GO:0009061">
    <property type="term" value="P:anaerobic respiration"/>
    <property type="evidence" value="ECO:0007669"/>
    <property type="project" value="TreeGrafter"/>
</dbReference>
<feature type="binding site" evidence="11">
    <location>
        <position position="272"/>
    </location>
    <ligand>
        <name>[4Fe-4S] cluster</name>
        <dbReference type="ChEBI" id="CHEBI:49883"/>
        <label>2</label>
    </ligand>
</feature>
<dbReference type="Gene3D" id="3.40.50.700">
    <property type="entry name" value="NADH:ubiquinone oxidoreductase-like, 20kDa subunit"/>
    <property type="match status" value="1"/>
</dbReference>
<dbReference type="eggNOG" id="COG1740">
    <property type="taxonomic scope" value="Bacteria"/>
</dbReference>
<dbReference type="EMBL" id="ACUX02000006">
    <property type="protein sequence ID" value="EEZ61276.1"/>
    <property type="molecule type" value="Genomic_DNA"/>
</dbReference>
<dbReference type="GeneID" id="85007224"/>
<keyword evidence="5 11" id="KW-0004">4Fe-4S</keyword>
<keyword evidence="6 11" id="KW-0479">Metal-binding</keyword>
<evidence type="ECO:0000256" key="4">
    <source>
        <dbReference type="ARBA" id="ARBA00011771"/>
    </source>
</evidence>
<feature type="binding site" evidence="11">
    <location>
        <position position="309"/>
    </location>
    <ligand>
        <name>[3Fe-4S] cluster</name>
        <dbReference type="ChEBI" id="CHEBI:21137"/>
    </ligand>
</feature>
<feature type="binding site" evidence="11">
    <location>
        <position position="247"/>
    </location>
    <ligand>
        <name>[4Fe-4S] cluster</name>
        <dbReference type="ChEBI" id="CHEBI:49883"/>
        <label>2</label>
    </ligand>
</feature>
<feature type="binding site" evidence="11">
    <location>
        <position position="244"/>
    </location>
    <ligand>
        <name>[4Fe-4S] cluster</name>
        <dbReference type="ChEBI" id="CHEBI:49883"/>
        <label>2</label>
    </ligand>
</feature>
<dbReference type="STRING" id="649764.HMPREF0762_00612"/>
<dbReference type="GO" id="GO:0008901">
    <property type="term" value="F:ferredoxin hydrogenase activity"/>
    <property type="evidence" value="ECO:0007669"/>
    <property type="project" value="InterPro"/>
</dbReference>
<evidence type="ECO:0000256" key="6">
    <source>
        <dbReference type="ARBA" id="ARBA00022723"/>
    </source>
</evidence>
<evidence type="ECO:0000256" key="8">
    <source>
        <dbReference type="ARBA" id="ARBA00023002"/>
    </source>
</evidence>
<feature type="binding site" evidence="11">
    <location>
        <position position="287"/>
    </location>
    <ligand>
        <name>[3Fe-4S] cluster</name>
        <dbReference type="ChEBI" id="CHEBI:21137"/>
    </ligand>
</feature>
<dbReference type="PRINTS" id="PR00614">
    <property type="entry name" value="NIHGNASESMLL"/>
</dbReference>
<dbReference type="GO" id="GO:0009055">
    <property type="term" value="F:electron transfer activity"/>
    <property type="evidence" value="ECO:0007669"/>
    <property type="project" value="TreeGrafter"/>
</dbReference>
<dbReference type="OrthoDB" id="9766729at2"/>
<dbReference type="GO" id="GO:0009375">
    <property type="term" value="C:ferredoxin hydrogenase complex"/>
    <property type="evidence" value="ECO:0007669"/>
    <property type="project" value="InterPro"/>
</dbReference>